<keyword evidence="10" id="KW-0456">Lyase</keyword>
<evidence type="ECO:0000256" key="4">
    <source>
        <dbReference type="ARBA" id="ARBA00022763"/>
    </source>
</evidence>
<keyword evidence="3 10" id="KW-0479">Metal-binding</keyword>
<keyword evidence="7 10" id="KW-0411">Iron-sulfur</keyword>
<dbReference type="InterPro" id="IPR023170">
    <property type="entry name" value="HhH_base_excis_C"/>
</dbReference>
<evidence type="ECO:0000256" key="5">
    <source>
        <dbReference type="ARBA" id="ARBA00022801"/>
    </source>
</evidence>
<accession>A0ABU5NDX4</accession>
<dbReference type="PANTHER" id="PTHR10359:SF18">
    <property type="entry name" value="ENDONUCLEASE III"/>
    <property type="match status" value="1"/>
</dbReference>
<keyword evidence="10" id="KW-0238">DNA-binding</keyword>
<dbReference type="SMART" id="SM00478">
    <property type="entry name" value="ENDO3c"/>
    <property type="match status" value="1"/>
</dbReference>
<evidence type="ECO:0000313" key="13">
    <source>
        <dbReference type="Proteomes" id="UP001291687"/>
    </source>
</evidence>
<dbReference type="InterPro" id="IPR004036">
    <property type="entry name" value="Endonuclease-III-like_CS2"/>
</dbReference>
<feature type="binding site" evidence="10">
    <location>
        <position position="204"/>
    </location>
    <ligand>
        <name>[4Fe-4S] cluster</name>
        <dbReference type="ChEBI" id="CHEBI:49883"/>
    </ligand>
</feature>
<keyword evidence="5 10" id="KW-0378">Hydrolase</keyword>
<dbReference type="EMBL" id="JARJFB010000123">
    <property type="protein sequence ID" value="MEA0971369.1"/>
    <property type="molecule type" value="Genomic_DNA"/>
</dbReference>
<feature type="binding site" evidence="10">
    <location>
        <position position="198"/>
    </location>
    <ligand>
        <name>[4Fe-4S] cluster</name>
        <dbReference type="ChEBI" id="CHEBI:49883"/>
    </ligand>
</feature>
<comment type="function">
    <text evidence="10">DNA repair enzyme that has both DNA N-glycosylase activity and AP-lyase activity. The DNA N-glycosylase activity releases various damaged pyrimidines from DNA by cleaving the N-glycosidic bond, leaving an AP (apurinic/apyrimidinic) site. The AP-lyase activity cleaves the phosphodiester bond 3' to the AP site by a beta-elimination, leaving a 3'-terminal unsaturated sugar and a product with a terminal 5'-phosphate.</text>
</comment>
<dbReference type="SUPFAM" id="SSF48150">
    <property type="entry name" value="DNA-glycosylase"/>
    <property type="match status" value="1"/>
</dbReference>
<evidence type="ECO:0000256" key="7">
    <source>
        <dbReference type="ARBA" id="ARBA00023014"/>
    </source>
</evidence>
<keyword evidence="12" id="KW-0255">Endonuclease</keyword>
<dbReference type="Pfam" id="PF00730">
    <property type="entry name" value="HhH-GPD"/>
    <property type="match status" value="1"/>
</dbReference>
<dbReference type="HAMAP" id="MF_00942">
    <property type="entry name" value="Nth"/>
    <property type="match status" value="1"/>
</dbReference>
<dbReference type="SMART" id="SM00525">
    <property type="entry name" value="FES"/>
    <property type="match status" value="1"/>
</dbReference>
<dbReference type="InterPro" id="IPR005759">
    <property type="entry name" value="Nth"/>
</dbReference>
<dbReference type="CDD" id="cd00056">
    <property type="entry name" value="ENDO3c"/>
    <property type="match status" value="1"/>
</dbReference>
<dbReference type="Gene3D" id="1.10.340.30">
    <property type="entry name" value="Hypothetical protein, domain 2"/>
    <property type="match status" value="1"/>
</dbReference>
<comment type="cofactor">
    <cofactor evidence="10">
        <name>[4Fe-4S] cluster</name>
        <dbReference type="ChEBI" id="CHEBI:49883"/>
    </cofactor>
    <text evidence="10">Binds 1 [4Fe-4S] cluster.</text>
</comment>
<dbReference type="EC" id="4.2.99.18" evidence="10"/>
<keyword evidence="13" id="KW-1185">Reference proteome</keyword>
<dbReference type="PROSITE" id="PS01155">
    <property type="entry name" value="ENDONUCLEASE_III_2"/>
    <property type="match status" value="1"/>
</dbReference>
<keyword evidence="12" id="KW-0540">Nuclease</keyword>
<dbReference type="Gene3D" id="1.10.1670.10">
    <property type="entry name" value="Helix-hairpin-Helix base-excision DNA repair enzymes (C-terminal)"/>
    <property type="match status" value="1"/>
</dbReference>
<evidence type="ECO:0000256" key="2">
    <source>
        <dbReference type="ARBA" id="ARBA00022485"/>
    </source>
</evidence>
<dbReference type="InterPro" id="IPR003651">
    <property type="entry name" value="Endonuclease3_FeS-loop_motif"/>
</dbReference>
<dbReference type="InterPro" id="IPR000445">
    <property type="entry name" value="HhH_motif"/>
</dbReference>
<dbReference type="PANTHER" id="PTHR10359">
    <property type="entry name" value="A/G-SPECIFIC ADENINE GLYCOSYLASE/ENDONUCLEASE III"/>
    <property type="match status" value="1"/>
</dbReference>
<evidence type="ECO:0000259" key="11">
    <source>
        <dbReference type="SMART" id="SM00478"/>
    </source>
</evidence>
<evidence type="ECO:0000256" key="6">
    <source>
        <dbReference type="ARBA" id="ARBA00023004"/>
    </source>
</evidence>
<dbReference type="InterPro" id="IPR003265">
    <property type="entry name" value="HhH-GPD_domain"/>
</dbReference>
<dbReference type="NCBIfam" id="TIGR01083">
    <property type="entry name" value="nth"/>
    <property type="match status" value="1"/>
</dbReference>
<comment type="caution">
    <text evidence="12">The sequence shown here is derived from an EMBL/GenBank/DDBJ whole genome shotgun (WGS) entry which is preliminary data.</text>
</comment>
<evidence type="ECO:0000256" key="1">
    <source>
        <dbReference type="ARBA" id="ARBA00008343"/>
    </source>
</evidence>
<keyword evidence="4 10" id="KW-0227">DNA damage</keyword>
<dbReference type="GO" id="GO:0004519">
    <property type="term" value="F:endonuclease activity"/>
    <property type="evidence" value="ECO:0007669"/>
    <property type="project" value="UniProtKB-KW"/>
</dbReference>
<keyword evidence="2 10" id="KW-0004">4Fe-4S</keyword>
<dbReference type="Pfam" id="PF00633">
    <property type="entry name" value="HHH"/>
    <property type="match status" value="1"/>
</dbReference>
<reference evidence="12 13" key="1">
    <citation type="submission" date="2023-03" db="EMBL/GenBank/DDBJ databases">
        <title>Host association and intracellularity evolved multiple times independently in the Rickettsiales.</title>
        <authorList>
            <person name="Castelli M."/>
            <person name="Nardi T."/>
            <person name="Gammuto L."/>
            <person name="Bellinzona G."/>
            <person name="Sabaneyeva E."/>
            <person name="Potekhin A."/>
            <person name="Serra V."/>
            <person name="Petroni G."/>
            <person name="Sassera D."/>
        </authorList>
    </citation>
    <scope>NUCLEOTIDE SEQUENCE [LARGE SCALE GENOMIC DNA]</scope>
    <source>
        <strain evidence="12 13">Sr 2-6</strain>
    </source>
</reference>
<proteinExistence type="inferred from homology"/>
<protein>
    <recommendedName>
        <fullName evidence="10">Endonuclease III</fullName>
        <ecNumber evidence="10">4.2.99.18</ecNumber>
    </recommendedName>
    <alternativeName>
        <fullName evidence="10">DNA-(apurinic or apyrimidinic site) lyase</fullName>
    </alternativeName>
</protein>
<name>A0ABU5NDX4_9RICK</name>
<feature type="binding site" evidence="10">
    <location>
        <position position="188"/>
    </location>
    <ligand>
        <name>[4Fe-4S] cluster</name>
        <dbReference type="ChEBI" id="CHEBI:49883"/>
    </ligand>
</feature>
<comment type="similarity">
    <text evidence="1 10">Belongs to the Nth/MutY family.</text>
</comment>
<evidence type="ECO:0000256" key="8">
    <source>
        <dbReference type="ARBA" id="ARBA00023204"/>
    </source>
</evidence>
<evidence type="ECO:0000256" key="10">
    <source>
        <dbReference type="HAMAP-Rule" id="MF_00942"/>
    </source>
</evidence>
<dbReference type="Proteomes" id="UP001291687">
    <property type="component" value="Unassembled WGS sequence"/>
</dbReference>
<sequence>MISQDKIEKIFQIFSSADPKPKTELEYSNNFTLTIAVILSAQATDISVNKATKKLFEQYDTPHKIFLLGEANLKPYIKTIGLYNSKAKNIIALCEILINKYNSIIPDEFEELIKLPGIGRKTANVILNCAFAKPTMAVDTHVFRVAHRIGLSIGSSPEKVEKDLLKKIPEKWLLHAHHWLILHGRYVCKARTPICSRCSISAYCSYYKENKTD</sequence>
<dbReference type="PIRSF" id="PIRSF001435">
    <property type="entry name" value="Nth"/>
    <property type="match status" value="1"/>
</dbReference>
<keyword evidence="9 10" id="KW-0326">Glycosidase</keyword>
<comment type="catalytic activity">
    <reaction evidence="10">
        <text>2'-deoxyribonucleotide-(2'-deoxyribose 5'-phosphate)-2'-deoxyribonucleotide-DNA = a 3'-end 2'-deoxyribonucleotide-(2,3-dehydro-2,3-deoxyribose 5'-phosphate)-DNA + a 5'-end 5'-phospho-2'-deoxyribonucleoside-DNA + H(+)</text>
        <dbReference type="Rhea" id="RHEA:66592"/>
        <dbReference type="Rhea" id="RHEA-COMP:13180"/>
        <dbReference type="Rhea" id="RHEA-COMP:16897"/>
        <dbReference type="Rhea" id="RHEA-COMP:17067"/>
        <dbReference type="ChEBI" id="CHEBI:15378"/>
        <dbReference type="ChEBI" id="CHEBI:136412"/>
        <dbReference type="ChEBI" id="CHEBI:157695"/>
        <dbReference type="ChEBI" id="CHEBI:167181"/>
        <dbReference type="EC" id="4.2.99.18"/>
    </reaction>
</comment>
<keyword evidence="6 10" id="KW-0408">Iron</keyword>
<evidence type="ECO:0000256" key="9">
    <source>
        <dbReference type="ARBA" id="ARBA00023295"/>
    </source>
</evidence>
<feature type="domain" description="HhH-GPD" evidence="11">
    <location>
        <begin position="39"/>
        <end position="186"/>
    </location>
</feature>
<feature type="binding site" evidence="10">
    <location>
        <position position="195"/>
    </location>
    <ligand>
        <name>[4Fe-4S] cluster</name>
        <dbReference type="ChEBI" id="CHEBI:49883"/>
    </ligand>
</feature>
<organism evidence="12 13">
    <name type="scientific">Candidatus Megaera venefica</name>
    <dbReference type="NCBI Taxonomy" id="2055910"/>
    <lineage>
        <taxon>Bacteria</taxon>
        <taxon>Pseudomonadati</taxon>
        <taxon>Pseudomonadota</taxon>
        <taxon>Alphaproteobacteria</taxon>
        <taxon>Rickettsiales</taxon>
        <taxon>Rickettsiaceae</taxon>
        <taxon>Candidatus Megaera</taxon>
    </lineage>
</organism>
<dbReference type="InterPro" id="IPR011257">
    <property type="entry name" value="DNA_glycosylase"/>
</dbReference>
<evidence type="ECO:0000256" key="3">
    <source>
        <dbReference type="ARBA" id="ARBA00022723"/>
    </source>
</evidence>
<keyword evidence="8 10" id="KW-0234">DNA repair</keyword>
<gene>
    <name evidence="10" type="primary">nth</name>
    <name evidence="12" type="ORF">Megvenef_01346</name>
</gene>
<evidence type="ECO:0000313" key="12">
    <source>
        <dbReference type="EMBL" id="MEA0971369.1"/>
    </source>
</evidence>